<sequence length="99" mass="10788">MRDGAWMRRGSEAGTAPRPVDHMGDDRRMRTEMGDGKWHGLPTTRRLGRVVAWPRGLLPLGKGPPGTGDDVSNVSRQAAGIAIPQVRQRCWSSGDWGGI</sequence>
<name>A0A8J5T8Y6_ZIZPA</name>
<reference evidence="2" key="1">
    <citation type="journal article" date="2021" name="bioRxiv">
        <title>Whole Genome Assembly and Annotation of Northern Wild Rice, Zizania palustris L., Supports a Whole Genome Duplication in the Zizania Genus.</title>
        <authorList>
            <person name="Haas M."/>
            <person name="Kono T."/>
            <person name="Macchietto M."/>
            <person name="Millas R."/>
            <person name="McGilp L."/>
            <person name="Shao M."/>
            <person name="Duquette J."/>
            <person name="Hirsch C.N."/>
            <person name="Kimball J."/>
        </authorList>
    </citation>
    <scope>NUCLEOTIDE SEQUENCE</scope>
    <source>
        <tissue evidence="2">Fresh leaf tissue</tissue>
    </source>
</reference>
<evidence type="ECO:0000256" key="1">
    <source>
        <dbReference type="SAM" id="MobiDB-lite"/>
    </source>
</evidence>
<keyword evidence="3" id="KW-1185">Reference proteome</keyword>
<evidence type="ECO:0000313" key="3">
    <source>
        <dbReference type="Proteomes" id="UP000729402"/>
    </source>
</evidence>
<proteinExistence type="predicted"/>
<comment type="caution">
    <text evidence="2">The sequence shown here is derived from an EMBL/GenBank/DDBJ whole genome shotgun (WGS) entry which is preliminary data.</text>
</comment>
<gene>
    <name evidence="2" type="ORF">GUJ93_ZPchr0014g46929</name>
</gene>
<feature type="compositionally biased region" description="Basic and acidic residues" evidence="1">
    <location>
        <begin position="19"/>
        <end position="38"/>
    </location>
</feature>
<dbReference type="AlphaFoldDB" id="A0A8J5T8Y6"/>
<feature type="compositionally biased region" description="Basic and acidic residues" evidence="1">
    <location>
        <begin position="1"/>
        <end position="11"/>
    </location>
</feature>
<evidence type="ECO:0000313" key="2">
    <source>
        <dbReference type="EMBL" id="KAG8081944.1"/>
    </source>
</evidence>
<organism evidence="2 3">
    <name type="scientific">Zizania palustris</name>
    <name type="common">Northern wild rice</name>
    <dbReference type="NCBI Taxonomy" id="103762"/>
    <lineage>
        <taxon>Eukaryota</taxon>
        <taxon>Viridiplantae</taxon>
        <taxon>Streptophyta</taxon>
        <taxon>Embryophyta</taxon>
        <taxon>Tracheophyta</taxon>
        <taxon>Spermatophyta</taxon>
        <taxon>Magnoliopsida</taxon>
        <taxon>Liliopsida</taxon>
        <taxon>Poales</taxon>
        <taxon>Poaceae</taxon>
        <taxon>BOP clade</taxon>
        <taxon>Oryzoideae</taxon>
        <taxon>Oryzeae</taxon>
        <taxon>Zizaniinae</taxon>
        <taxon>Zizania</taxon>
    </lineage>
</organism>
<feature type="region of interest" description="Disordered" evidence="1">
    <location>
        <begin position="1"/>
        <end position="41"/>
    </location>
</feature>
<protein>
    <submittedName>
        <fullName evidence="2">Uncharacterized protein</fullName>
    </submittedName>
</protein>
<accession>A0A8J5T8Y6</accession>
<dbReference type="EMBL" id="JAAALK010000086">
    <property type="protein sequence ID" value="KAG8081944.1"/>
    <property type="molecule type" value="Genomic_DNA"/>
</dbReference>
<dbReference type="Proteomes" id="UP000729402">
    <property type="component" value="Unassembled WGS sequence"/>
</dbReference>
<reference evidence="2" key="2">
    <citation type="submission" date="2021-02" db="EMBL/GenBank/DDBJ databases">
        <authorList>
            <person name="Kimball J.A."/>
            <person name="Haas M.W."/>
            <person name="Macchietto M."/>
            <person name="Kono T."/>
            <person name="Duquette J."/>
            <person name="Shao M."/>
        </authorList>
    </citation>
    <scope>NUCLEOTIDE SEQUENCE</scope>
    <source>
        <tissue evidence="2">Fresh leaf tissue</tissue>
    </source>
</reference>